<evidence type="ECO:0000256" key="2">
    <source>
        <dbReference type="ARBA" id="ARBA00007349"/>
    </source>
</evidence>
<dbReference type="Proteomes" id="UP000297597">
    <property type="component" value="Unassembled WGS sequence"/>
</dbReference>
<comment type="caution">
    <text evidence="7">The sequence shown here is derived from an EMBL/GenBank/DDBJ whole genome shotgun (WGS) entry which is preliminary data.</text>
</comment>
<dbReference type="EMBL" id="QFFZ01000002">
    <property type="protein sequence ID" value="TEB13478.1"/>
    <property type="molecule type" value="Genomic_DNA"/>
</dbReference>
<dbReference type="Pfam" id="PF00939">
    <property type="entry name" value="Na_sulph_symp"/>
    <property type="match status" value="1"/>
</dbReference>
<dbReference type="GO" id="GO:0005886">
    <property type="term" value="C:plasma membrane"/>
    <property type="evidence" value="ECO:0007669"/>
    <property type="project" value="TreeGrafter"/>
</dbReference>
<feature type="transmembrane region" description="Helical" evidence="6">
    <location>
        <begin position="203"/>
        <end position="222"/>
    </location>
</feature>
<feature type="transmembrane region" description="Helical" evidence="6">
    <location>
        <begin position="343"/>
        <end position="361"/>
    </location>
</feature>
<feature type="transmembrane region" description="Helical" evidence="6">
    <location>
        <begin position="166"/>
        <end position="183"/>
    </location>
</feature>
<evidence type="ECO:0000313" key="8">
    <source>
        <dbReference type="Proteomes" id="UP000297597"/>
    </source>
</evidence>
<protein>
    <submittedName>
        <fullName evidence="7">Putative malate transporter YflS</fullName>
    </submittedName>
</protein>
<evidence type="ECO:0000313" key="7">
    <source>
        <dbReference type="EMBL" id="TEB13478.1"/>
    </source>
</evidence>
<dbReference type="NCBIfam" id="TIGR00785">
    <property type="entry name" value="dass"/>
    <property type="match status" value="1"/>
</dbReference>
<feature type="transmembrane region" description="Helical" evidence="6">
    <location>
        <begin position="288"/>
        <end position="307"/>
    </location>
</feature>
<dbReference type="InterPro" id="IPR001898">
    <property type="entry name" value="SLC13A/DASS"/>
</dbReference>
<reference evidence="7 8" key="1">
    <citation type="journal article" date="2018" name="Environ. Microbiol.">
        <title>Novel energy conservation strategies and behaviour of Pelotomaculum schinkii driving syntrophic propionate catabolism.</title>
        <authorList>
            <person name="Hidalgo-Ahumada C.A.P."/>
            <person name="Nobu M.K."/>
            <person name="Narihiro T."/>
            <person name="Tamaki H."/>
            <person name="Liu W.T."/>
            <person name="Kamagata Y."/>
            <person name="Stams A.J.M."/>
            <person name="Imachi H."/>
            <person name="Sousa D.Z."/>
        </authorList>
    </citation>
    <scope>NUCLEOTIDE SEQUENCE [LARGE SCALE GENOMIC DNA]</scope>
    <source>
        <strain evidence="7 8">MGP</strain>
    </source>
</reference>
<name>A0A4Y7RWU2_9FIRM</name>
<keyword evidence="5 6" id="KW-0472">Membrane</keyword>
<feature type="transmembrane region" description="Helical" evidence="6">
    <location>
        <begin position="467"/>
        <end position="489"/>
    </location>
</feature>
<evidence type="ECO:0000256" key="5">
    <source>
        <dbReference type="ARBA" id="ARBA00023136"/>
    </source>
</evidence>
<dbReference type="RefSeq" id="WP_243119684.1">
    <property type="nucleotide sequence ID" value="NZ_QFFZ01000002.1"/>
</dbReference>
<organism evidence="7 8">
    <name type="scientific">Pelotomaculum propionicicum</name>
    <dbReference type="NCBI Taxonomy" id="258475"/>
    <lineage>
        <taxon>Bacteria</taxon>
        <taxon>Bacillati</taxon>
        <taxon>Bacillota</taxon>
        <taxon>Clostridia</taxon>
        <taxon>Eubacteriales</taxon>
        <taxon>Desulfotomaculaceae</taxon>
        <taxon>Pelotomaculum</taxon>
    </lineage>
</organism>
<keyword evidence="3 6" id="KW-0812">Transmembrane</keyword>
<feature type="transmembrane region" description="Helical" evidence="6">
    <location>
        <begin position="313"/>
        <end position="336"/>
    </location>
</feature>
<feature type="transmembrane region" description="Helical" evidence="6">
    <location>
        <begin position="381"/>
        <end position="403"/>
    </location>
</feature>
<feature type="transmembrane region" description="Helical" evidence="6">
    <location>
        <begin position="99"/>
        <end position="120"/>
    </location>
</feature>
<feature type="transmembrane region" description="Helical" evidence="6">
    <location>
        <begin position="141"/>
        <end position="160"/>
    </location>
</feature>
<dbReference type="PANTHER" id="PTHR10283">
    <property type="entry name" value="SOLUTE CARRIER FAMILY 13 MEMBER"/>
    <property type="match status" value="1"/>
</dbReference>
<evidence type="ECO:0000256" key="6">
    <source>
        <dbReference type="SAM" id="Phobius"/>
    </source>
</evidence>
<feature type="transmembrane region" description="Helical" evidence="6">
    <location>
        <begin position="26"/>
        <end position="45"/>
    </location>
</feature>
<feature type="transmembrane region" description="Helical" evidence="6">
    <location>
        <begin position="410"/>
        <end position="437"/>
    </location>
</feature>
<feature type="transmembrane region" description="Helical" evidence="6">
    <location>
        <begin position="234"/>
        <end position="258"/>
    </location>
</feature>
<feature type="transmembrane region" description="Helical" evidence="6">
    <location>
        <begin position="77"/>
        <end position="93"/>
    </location>
</feature>
<evidence type="ECO:0000256" key="3">
    <source>
        <dbReference type="ARBA" id="ARBA00022692"/>
    </source>
</evidence>
<evidence type="ECO:0000256" key="1">
    <source>
        <dbReference type="ARBA" id="ARBA00004141"/>
    </source>
</evidence>
<evidence type="ECO:0000256" key="4">
    <source>
        <dbReference type="ARBA" id="ARBA00022989"/>
    </source>
</evidence>
<accession>A0A4Y7RWU2</accession>
<comment type="similarity">
    <text evidence="2">Belongs to the SLC13A/DASS transporter (TC 2.A.47) family. DIT1 subfamily.</text>
</comment>
<dbReference type="InterPro" id="IPR030676">
    <property type="entry name" value="CitT-rel"/>
</dbReference>
<dbReference type="GO" id="GO:0022857">
    <property type="term" value="F:transmembrane transporter activity"/>
    <property type="evidence" value="ECO:0007669"/>
    <property type="project" value="InterPro"/>
</dbReference>
<dbReference type="PIRSF" id="PIRSF002457">
    <property type="entry name" value="DASS"/>
    <property type="match status" value="1"/>
</dbReference>
<dbReference type="AlphaFoldDB" id="A0A4Y7RWU2"/>
<keyword evidence="8" id="KW-1185">Reference proteome</keyword>
<keyword evidence="4 6" id="KW-1133">Transmembrane helix</keyword>
<proteinExistence type="inferred from homology"/>
<sequence>MSTVAGTEKPSGFIMPKGEKTAFERWMKYLGIPVALAVFGLLYSVPTPAGLTVQGMTATGVFLGALVLWVSEAIPTYATSLLTIIALAITGAWDENSILGVFGYDVIWLMVSAFIIVSGMEKSGVAKRIALFMVSRFGNTARKALLVMLFTNFILAFIVPSTTARAAVLLPIAIVLAQAYGAVPGQSNFGRLLMIQELQVNNISTSGILTATAPQIMAVGFIKDLAGVQVSWMSWLIAAMPVAIVTMIISYLVGLLLYPPEVSAPKGKGIADMREELKSQGKINKDEWKALVIFALTIFLWATGPYHVKMFGINISLVMTAVIAATLFYLPFIGIIDWKKTSIPWDLMIFSCGAYAAGMALEKSGAASWGLEKIFGAMDLTKINFIVLFAIVMFIASFSHMLFTSKTVRAVILIPAIIGLAKITGHNPIALALPAAFTIADSITLPPNCKPNLIFYSTGQFSVLNQLSYGLIVLVGKWLVLCLASLTWFKWIGLY</sequence>
<gene>
    <name evidence="7" type="primary">yflS_1</name>
    <name evidence="7" type="ORF">Pmgp_00372</name>
</gene>
<comment type="subcellular location">
    <subcellularLocation>
        <location evidence="1">Membrane</location>
        <topology evidence="1">Multi-pass membrane protein</topology>
    </subcellularLocation>
</comment>